<name>A0A3B0BFE7_9BACL</name>
<dbReference type="SUPFAM" id="SSF54593">
    <property type="entry name" value="Glyoxalase/Bleomycin resistance protein/Dihydroxybiphenyl dioxygenase"/>
    <property type="match status" value="3"/>
</dbReference>
<keyword evidence="3" id="KW-1185">Reference proteome</keyword>
<dbReference type="InterPro" id="IPR037523">
    <property type="entry name" value="VOC_core"/>
</dbReference>
<dbReference type="InterPro" id="IPR004360">
    <property type="entry name" value="Glyas_Fos-R_dOase_dom"/>
</dbReference>
<evidence type="ECO:0000259" key="1">
    <source>
        <dbReference type="PROSITE" id="PS51819"/>
    </source>
</evidence>
<sequence length="397" mass="44896">MDTAPITVSLQTGAASLFVHVSDLRRSAEWYSDLLGLPVREERLGGGPVYWFDLPGTDLILDDNSANRQNPDWREDQKPFIMFACEHIDEAYDYVKSKADTLAEPECYPDVAHFSFRAPDGRVYMACWAKDGNIRRELPTSFSPIRPRIGGVFINVRDMRSGAVWLCDLLGVPFREDEASDSIYVIPASRGADLLLDDNRARNGDSFEIPFMLDTNDIEGAYAYVVERGLPVFHDIMRHGSVAYFTIADPDDNLVMICSDEENRAGDIDGYTLIQLPVRDLQRSVAFYIDMLGYVLEHPERPIAEHTFLRTKSGEGPGLHLLEVADEEFKADHWLRGGEPVHGLELHSRNVRTLYRRLVRSGVRIEAEPYFVEPCGGYVKFYDPEGHLLCVNQSTIS</sequence>
<dbReference type="OrthoDB" id="2354281at2"/>
<dbReference type="Proteomes" id="UP000282311">
    <property type="component" value="Unassembled WGS sequence"/>
</dbReference>
<reference evidence="2 3" key="1">
    <citation type="journal article" date="2007" name="Int. J. Syst. Evol. Microbiol.">
        <title>Paenibacillus ginsengarvi sp. nov., isolated from soil from ginseng cultivation.</title>
        <authorList>
            <person name="Yoon M.H."/>
            <person name="Ten L.N."/>
            <person name="Im W.T."/>
        </authorList>
    </citation>
    <scope>NUCLEOTIDE SEQUENCE [LARGE SCALE GENOMIC DNA]</scope>
    <source>
        <strain evidence="2 3">KCTC 13059</strain>
    </source>
</reference>
<dbReference type="RefSeq" id="WP_120750801.1">
    <property type="nucleotide sequence ID" value="NZ_RBAH01000028.1"/>
</dbReference>
<feature type="domain" description="VOC" evidence="1">
    <location>
        <begin position="148"/>
        <end position="260"/>
    </location>
</feature>
<feature type="domain" description="VOC" evidence="1">
    <location>
        <begin position="270"/>
        <end position="394"/>
    </location>
</feature>
<gene>
    <name evidence="2" type="ORF">D7M11_29190</name>
</gene>
<protein>
    <recommendedName>
        <fullName evidence="1">VOC domain-containing protein</fullName>
    </recommendedName>
</protein>
<proteinExistence type="predicted"/>
<organism evidence="2 3">
    <name type="scientific">Paenibacillus ginsengarvi</name>
    <dbReference type="NCBI Taxonomy" id="400777"/>
    <lineage>
        <taxon>Bacteria</taxon>
        <taxon>Bacillati</taxon>
        <taxon>Bacillota</taxon>
        <taxon>Bacilli</taxon>
        <taxon>Bacillales</taxon>
        <taxon>Paenibacillaceae</taxon>
        <taxon>Paenibacillus</taxon>
    </lineage>
</organism>
<dbReference type="Pfam" id="PF00903">
    <property type="entry name" value="Glyoxalase"/>
    <property type="match status" value="3"/>
</dbReference>
<dbReference type="Gene3D" id="3.10.180.10">
    <property type="entry name" value="2,3-Dihydroxybiphenyl 1,2-Dioxygenase, domain 1"/>
    <property type="match status" value="3"/>
</dbReference>
<dbReference type="PANTHER" id="PTHR36437">
    <property type="entry name" value="GLYOXALASE/BLEOMYCIN RESISTANCE PROTEIN/DIOXYGENASE"/>
    <property type="match status" value="1"/>
</dbReference>
<dbReference type="PROSITE" id="PS51819">
    <property type="entry name" value="VOC"/>
    <property type="match status" value="3"/>
</dbReference>
<comment type="caution">
    <text evidence="2">The sequence shown here is derived from an EMBL/GenBank/DDBJ whole genome shotgun (WGS) entry which is preliminary data.</text>
</comment>
<dbReference type="PANTHER" id="PTHR36437:SF2">
    <property type="entry name" value="GLYOXALASE_BLEOMYCIN RESISTANCE PROTEIN_DIOXYGENASE"/>
    <property type="match status" value="1"/>
</dbReference>
<accession>A0A3B0BFE7</accession>
<evidence type="ECO:0000313" key="2">
    <source>
        <dbReference type="EMBL" id="RKN71905.1"/>
    </source>
</evidence>
<evidence type="ECO:0000313" key="3">
    <source>
        <dbReference type="Proteomes" id="UP000282311"/>
    </source>
</evidence>
<dbReference type="InterPro" id="IPR029068">
    <property type="entry name" value="Glyas_Bleomycin-R_OHBP_Dase"/>
</dbReference>
<dbReference type="AlphaFoldDB" id="A0A3B0BFE7"/>
<feature type="domain" description="VOC" evidence="1">
    <location>
        <begin position="13"/>
        <end position="129"/>
    </location>
</feature>
<dbReference type="EMBL" id="RBAH01000028">
    <property type="protein sequence ID" value="RKN71905.1"/>
    <property type="molecule type" value="Genomic_DNA"/>
</dbReference>